<sequence length="413" mass="45924">MSSMETIRTLRRDTNDLPVGVPRNPGRGRSNSMQRKRRSLNLVFGSSIGERISSPPAPDATSSPISDVDRSPSILMYNSSYRHGRNRSSISDKRLSNGLELSSTISSNSSWPSRPSSPSMTEDIDDFQYHKRQSSSVNSSKRSSLHISSEQDRLLQEKLQQLARNENAKLIDNSIEELNIPSGSPVDSNPPTVAGRKQIQRSRGSSLLSNSPRPKKRQKARNTQSSSNIFVISDDDIQKLDDPMSAMDAIPGPTRPGNIGGTILSWKMTSDIVRVFGKSVLSPDLFLDLARFVWSTFTKPENFTDVSFRDGVQLLPPKDLVSTIKDSLPKVSDAFFRLGYLLKSIGYSAFSFSVILIQVTLLGIMLIAYVIGDVITAPVKWGQKWLQSKPASSADRITKKKQIKQQMKKNKRH</sequence>
<feature type="region of interest" description="Disordered" evidence="1">
    <location>
        <begin position="130"/>
        <end position="149"/>
    </location>
</feature>
<name>A0A642VDZ4_9ASCO</name>
<feature type="compositionally biased region" description="Basic residues" evidence="1">
    <location>
        <begin position="398"/>
        <end position="413"/>
    </location>
</feature>
<evidence type="ECO:0000256" key="1">
    <source>
        <dbReference type="SAM" id="MobiDB-lite"/>
    </source>
</evidence>
<dbReference type="VEuPathDB" id="FungiDB:TRICI_000211"/>
<dbReference type="Proteomes" id="UP000761534">
    <property type="component" value="Unassembled WGS sequence"/>
</dbReference>
<protein>
    <submittedName>
        <fullName evidence="3">Uncharacterized protein</fullName>
    </submittedName>
</protein>
<evidence type="ECO:0000313" key="4">
    <source>
        <dbReference type="Proteomes" id="UP000761534"/>
    </source>
</evidence>
<feature type="region of interest" description="Disordered" evidence="1">
    <location>
        <begin position="392"/>
        <end position="413"/>
    </location>
</feature>
<dbReference type="EMBL" id="SWFS01000024">
    <property type="protein sequence ID" value="KAA8917610.1"/>
    <property type="molecule type" value="Genomic_DNA"/>
</dbReference>
<reference evidence="3" key="1">
    <citation type="journal article" date="2019" name="G3 (Bethesda)">
        <title>Genome Assemblies of Two Rare Opportunistic Yeast Pathogens: Diutina rugosa (syn. Candida rugosa) and Trichomonascus ciferrii (syn. Candida ciferrii).</title>
        <authorList>
            <person name="Mixao V."/>
            <person name="Saus E."/>
            <person name="Hansen A.P."/>
            <person name="Lass-Florl C."/>
            <person name="Gabaldon T."/>
        </authorList>
    </citation>
    <scope>NUCLEOTIDE SEQUENCE</scope>
    <source>
        <strain evidence="3">CBS 4856</strain>
    </source>
</reference>
<keyword evidence="2" id="KW-0812">Transmembrane</keyword>
<evidence type="ECO:0000256" key="2">
    <source>
        <dbReference type="SAM" id="Phobius"/>
    </source>
</evidence>
<proteinExistence type="predicted"/>
<evidence type="ECO:0000313" key="3">
    <source>
        <dbReference type="EMBL" id="KAA8917610.1"/>
    </source>
</evidence>
<accession>A0A642VDZ4</accession>
<dbReference type="OrthoDB" id="4096816at2759"/>
<feature type="compositionally biased region" description="Polar residues" evidence="1">
    <location>
        <begin position="181"/>
        <end position="191"/>
    </location>
</feature>
<gene>
    <name evidence="3" type="ORF">TRICI_000211</name>
</gene>
<keyword evidence="2" id="KW-1133">Transmembrane helix</keyword>
<keyword evidence="4" id="KW-1185">Reference proteome</keyword>
<organism evidence="3 4">
    <name type="scientific">Trichomonascus ciferrii</name>
    <dbReference type="NCBI Taxonomy" id="44093"/>
    <lineage>
        <taxon>Eukaryota</taxon>
        <taxon>Fungi</taxon>
        <taxon>Dikarya</taxon>
        <taxon>Ascomycota</taxon>
        <taxon>Saccharomycotina</taxon>
        <taxon>Dipodascomycetes</taxon>
        <taxon>Dipodascales</taxon>
        <taxon>Trichomonascaceae</taxon>
        <taxon>Trichomonascus</taxon>
        <taxon>Trichomonascus ciferrii complex</taxon>
    </lineage>
</organism>
<feature type="compositionally biased region" description="Polar residues" evidence="1">
    <location>
        <begin position="201"/>
        <end position="212"/>
    </location>
</feature>
<dbReference type="AlphaFoldDB" id="A0A642VDZ4"/>
<feature type="region of interest" description="Disordered" evidence="1">
    <location>
        <begin position="179"/>
        <end position="227"/>
    </location>
</feature>
<feature type="compositionally biased region" description="Low complexity" evidence="1">
    <location>
        <begin position="102"/>
        <end position="119"/>
    </location>
</feature>
<feature type="transmembrane region" description="Helical" evidence="2">
    <location>
        <begin position="345"/>
        <end position="371"/>
    </location>
</feature>
<feature type="region of interest" description="Disordered" evidence="1">
    <location>
        <begin position="101"/>
        <end position="123"/>
    </location>
</feature>
<feature type="region of interest" description="Disordered" evidence="1">
    <location>
        <begin position="1"/>
        <end position="72"/>
    </location>
</feature>
<comment type="caution">
    <text evidence="3">The sequence shown here is derived from an EMBL/GenBank/DDBJ whole genome shotgun (WGS) entry which is preliminary data.</text>
</comment>
<keyword evidence="2" id="KW-0472">Membrane</keyword>